<feature type="signal peptide" evidence="5">
    <location>
        <begin position="1"/>
        <end position="19"/>
    </location>
</feature>
<evidence type="ECO:0000256" key="2">
    <source>
        <dbReference type="ARBA" id="ARBA00010701"/>
    </source>
</evidence>
<gene>
    <name evidence="7" type="ORF">LNINA_LOCUS11789</name>
</gene>
<organism evidence="7 8">
    <name type="scientific">Leptosia nina</name>
    <dbReference type="NCBI Taxonomy" id="320188"/>
    <lineage>
        <taxon>Eukaryota</taxon>
        <taxon>Metazoa</taxon>
        <taxon>Ecdysozoa</taxon>
        <taxon>Arthropoda</taxon>
        <taxon>Hexapoda</taxon>
        <taxon>Insecta</taxon>
        <taxon>Pterygota</taxon>
        <taxon>Neoptera</taxon>
        <taxon>Endopterygota</taxon>
        <taxon>Lepidoptera</taxon>
        <taxon>Glossata</taxon>
        <taxon>Ditrysia</taxon>
        <taxon>Papilionoidea</taxon>
        <taxon>Pieridae</taxon>
        <taxon>Pierinae</taxon>
        <taxon>Leptosia</taxon>
    </lineage>
</organism>
<evidence type="ECO:0000256" key="4">
    <source>
        <dbReference type="RuleBase" id="RU004262"/>
    </source>
</evidence>
<dbReference type="InterPro" id="IPR013818">
    <property type="entry name" value="Lipase"/>
</dbReference>
<reference evidence="7 8" key="1">
    <citation type="submission" date="2023-11" db="EMBL/GenBank/DDBJ databases">
        <authorList>
            <person name="Okamura Y."/>
        </authorList>
    </citation>
    <scope>NUCLEOTIDE SEQUENCE [LARGE SCALE GENOMIC DNA]</scope>
</reference>
<comment type="similarity">
    <text evidence="2 4">Belongs to the AB hydrolase superfamily. Lipase family.</text>
</comment>
<dbReference type="InterPro" id="IPR029058">
    <property type="entry name" value="AB_hydrolase_fold"/>
</dbReference>
<sequence length="363" mass="40818">MKQLPLPVLMLLLVRSMKALVERIPDLSIGVPAGYLPYCPGVEKNSTLSKETLQLLQVTIHWNTEGREYHKNFPIETVLHNILSDRHIDLKSRKTILYCVPYYEGAFAVSTHDLGNLYYKMGYNVLILDTFATLTRHYPKAVRLSKAVGLEAGKLLVKLMEHGLDPDNLELIGMSIGAQVISYAAKHMKAVTGKRPHKITGLDPSGPCYRNQPHEDVFFINDAERVVAYHTNIDGLGTARRLGHVDFYLNGGEFQPGDPGTFVCLDLCSHSKSLEFYLAMLRYPKLFIGVQCDSVQDARFAKCFGNPVQNYGGVFTDFSKPGIYYLPTNLEYPYYGGEEGLAAVNEPFEKYMRDDNSEDVFEA</sequence>
<feature type="chain" id="PRO_5043393305" description="Lipase domain-containing protein" evidence="5">
    <location>
        <begin position="20"/>
        <end position="363"/>
    </location>
</feature>
<dbReference type="InterPro" id="IPR002334">
    <property type="entry name" value="Allerg_PlipaseA1"/>
</dbReference>
<dbReference type="InterPro" id="IPR000734">
    <property type="entry name" value="TAG_lipase"/>
</dbReference>
<dbReference type="AlphaFoldDB" id="A0AAV1JXD2"/>
<evidence type="ECO:0000313" key="7">
    <source>
        <dbReference type="EMBL" id="CAK1552759.1"/>
    </source>
</evidence>
<dbReference type="PRINTS" id="PR00825">
    <property type="entry name" value="DOLALLERGEN"/>
</dbReference>
<comment type="caution">
    <text evidence="7">The sequence shown here is derived from an EMBL/GenBank/DDBJ whole genome shotgun (WGS) entry which is preliminary data.</text>
</comment>
<keyword evidence="8" id="KW-1185">Reference proteome</keyword>
<keyword evidence="3" id="KW-0964">Secreted</keyword>
<protein>
    <recommendedName>
        <fullName evidence="6">Lipase domain-containing protein</fullName>
    </recommendedName>
</protein>
<evidence type="ECO:0000256" key="1">
    <source>
        <dbReference type="ARBA" id="ARBA00004613"/>
    </source>
</evidence>
<dbReference type="GO" id="GO:0016042">
    <property type="term" value="P:lipid catabolic process"/>
    <property type="evidence" value="ECO:0007669"/>
    <property type="project" value="TreeGrafter"/>
</dbReference>
<name>A0AAV1JXD2_9NEOP</name>
<evidence type="ECO:0000313" key="8">
    <source>
        <dbReference type="Proteomes" id="UP001497472"/>
    </source>
</evidence>
<evidence type="ECO:0000259" key="6">
    <source>
        <dbReference type="Pfam" id="PF00151"/>
    </source>
</evidence>
<dbReference type="SUPFAM" id="SSF53474">
    <property type="entry name" value="alpha/beta-Hydrolases"/>
    <property type="match status" value="1"/>
</dbReference>
<comment type="subcellular location">
    <subcellularLocation>
        <location evidence="1">Secreted</location>
    </subcellularLocation>
</comment>
<dbReference type="GO" id="GO:0017171">
    <property type="term" value="F:serine hydrolase activity"/>
    <property type="evidence" value="ECO:0007669"/>
    <property type="project" value="TreeGrafter"/>
</dbReference>
<dbReference type="GO" id="GO:0005615">
    <property type="term" value="C:extracellular space"/>
    <property type="evidence" value="ECO:0007669"/>
    <property type="project" value="TreeGrafter"/>
</dbReference>
<feature type="domain" description="Lipase" evidence="6">
    <location>
        <begin position="116"/>
        <end position="319"/>
    </location>
</feature>
<evidence type="ECO:0000256" key="3">
    <source>
        <dbReference type="ARBA" id="ARBA00022525"/>
    </source>
</evidence>
<keyword evidence="5" id="KW-0732">Signal</keyword>
<accession>A0AAV1JXD2</accession>
<dbReference type="Gene3D" id="3.40.50.1820">
    <property type="entry name" value="alpha/beta hydrolase"/>
    <property type="match status" value="1"/>
</dbReference>
<proteinExistence type="inferred from homology"/>
<evidence type="ECO:0000256" key="5">
    <source>
        <dbReference type="SAM" id="SignalP"/>
    </source>
</evidence>
<dbReference type="Pfam" id="PF00151">
    <property type="entry name" value="Lipase"/>
    <property type="match status" value="1"/>
</dbReference>
<dbReference type="PANTHER" id="PTHR11610:SF104">
    <property type="entry name" value="AGAP010328-PA"/>
    <property type="match status" value="1"/>
</dbReference>
<dbReference type="EMBL" id="CAVLEF010000163">
    <property type="protein sequence ID" value="CAK1552759.1"/>
    <property type="molecule type" value="Genomic_DNA"/>
</dbReference>
<dbReference type="Proteomes" id="UP001497472">
    <property type="component" value="Unassembled WGS sequence"/>
</dbReference>
<dbReference type="PANTHER" id="PTHR11610">
    <property type="entry name" value="LIPASE"/>
    <property type="match status" value="1"/>
</dbReference>
<dbReference type="GO" id="GO:0016298">
    <property type="term" value="F:lipase activity"/>
    <property type="evidence" value="ECO:0007669"/>
    <property type="project" value="InterPro"/>
</dbReference>